<evidence type="ECO:0000256" key="8">
    <source>
        <dbReference type="RuleBase" id="RU366017"/>
    </source>
</evidence>
<comment type="similarity">
    <text evidence="2 8">Belongs to the glycosyltransferase 92 family.</text>
</comment>
<dbReference type="GO" id="GO:0016757">
    <property type="term" value="F:glycosyltransferase activity"/>
    <property type="evidence" value="ECO:0007669"/>
    <property type="project" value="UniProtKB-UniRule"/>
</dbReference>
<dbReference type="PANTHER" id="PTHR21645:SF7">
    <property type="entry name" value="GLYCOSYLTRANSFERASE FAMILY 92 PROTEIN"/>
    <property type="match status" value="1"/>
</dbReference>
<evidence type="ECO:0000256" key="5">
    <source>
        <dbReference type="ARBA" id="ARBA00022692"/>
    </source>
</evidence>
<keyword evidence="6" id="KW-1133">Transmembrane helix</keyword>
<dbReference type="InterPro" id="IPR008166">
    <property type="entry name" value="Glyco_transf_92"/>
</dbReference>
<comment type="subcellular location">
    <subcellularLocation>
        <location evidence="1">Membrane</location>
        <topology evidence="1">Single-pass membrane protein</topology>
    </subcellularLocation>
</comment>
<dbReference type="AlphaFoldDB" id="A0A7E4VKB9"/>
<accession>A0A7E4VKB9</accession>
<organism evidence="9 10">
    <name type="scientific">Panagrellus redivivus</name>
    <name type="common">Microworm</name>
    <dbReference type="NCBI Taxonomy" id="6233"/>
    <lineage>
        <taxon>Eukaryota</taxon>
        <taxon>Metazoa</taxon>
        <taxon>Ecdysozoa</taxon>
        <taxon>Nematoda</taxon>
        <taxon>Chromadorea</taxon>
        <taxon>Rhabditida</taxon>
        <taxon>Tylenchina</taxon>
        <taxon>Panagrolaimomorpha</taxon>
        <taxon>Panagrolaimoidea</taxon>
        <taxon>Panagrolaimidae</taxon>
        <taxon>Panagrellus</taxon>
    </lineage>
</organism>
<evidence type="ECO:0000313" key="10">
    <source>
        <dbReference type="WBParaSite" id="Pan_g21549.t1"/>
    </source>
</evidence>
<dbReference type="Proteomes" id="UP000492821">
    <property type="component" value="Unassembled WGS sequence"/>
</dbReference>
<dbReference type="Pfam" id="PF01697">
    <property type="entry name" value="Glyco_transf_92"/>
    <property type="match status" value="1"/>
</dbReference>
<keyword evidence="7" id="KW-0472">Membrane</keyword>
<evidence type="ECO:0000256" key="3">
    <source>
        <dbReference type="ARBA" id="ARBA00022676"/>
    </source>
</evidence>
<proteinExistence type="inferred from homology"/>
<evidence type="ECO:0000256" key="6">
    <source>
        <dbReference type="ARBA" id="ARBA00022989"/>
    </source>
</evidence>
<dbReference type="WBParaSite" id="Pan_g21549.t1">
    <property type="protein sequence ID" value="Pan_g21549.t1"/>
    <property type="gene ID" value="Pan_g21549"/>
</dbReference>
<dbReference type="PANTHER" id="PTHR21645">
    <property type="entry name" value="GLYCOSYLTRANSFERASE FAMILY 92 PROTEIN"/>
    <property type="match status" value="1"/>
</dbReference>
<keyword evidence="4 8" id="KW-0808">Transferase</keyword>
<evidence type="ECO:0000256" key="4">
    <source>
        <dbReference type="ARBA" id="ARBA00022679"/>
    </source>
</evidence>
<evidence type="ECO:0000256" key="2">
    <source>
        <dbReference type="ARBA" id="ARBA00007647"/>
    </source>
</evidence>
<evidence type="ECO:0000256" key="1">
    <source>
        <dbReference type="ARBA" id="ARBA00004167"/>
    </source>
</evidence>
<protein>
    <recommendedName>
        <fullName evidence="8">Glycosyltransferase family 92 protein</fullName>
        <ecNumber evidence="8">2.4.1.-</ecNumber>
    </recommendedName>
</protein>
<name>A0A7E4VKB9_PANRE</name>
<reference evidence="10" key="2">
    <citation type="submission" date="2020-10" db="UniProtKB">
        <authorList>
            <consortium name="WormBaseParasite"/>
        </authorList>
    </citation>
    <scope>IDENTIFICATION</scope>
</reference>
<dbReference type="InterPro" id="IPR052012">
    <property type="entry name" value="GTase_92"/>
</dbReference>
<keyword evidence="9" id="KW-1185">Reference proteome</keyword>
<reference evidence="9" key="1">
    <citation type="journal article" date="2013" name="Genetics">
        <title>The draft genome and transcriptome of Panagrellus redivivus are shaped by the harsh demands of a free-living lifestyle.</title>
        <authorList>
            <person name="Srinivasan J."/>
            <person name="Dillman A.R."/>
            <person name="Macchietto M.G."/>
            <person name="Heikkinen L."/>
            <person name="Lakso M."/>
            <person name="Fracchia K.M."/>
            <person name="Antoshechkin I."/>
            <person name="Mortazavi A."/>
            <person name="Wong G."/>
            <person name="Sternberg P.W."/>
        </authorList>
    </citation>
    <scope>NUCLEOTIDE SEQUENCE [LARGE SCALE GENOMIC DNA]</scope>
    <source>
        <strain evidence="9">MT8872</strain>
    </source>
</reference>
<keyword evidence="3 8" id="KW-0328">Glycosyltransferase</keyword>
<keyword evidence="5" id="KW-0812">Transmembrane</keyword>
<evidence type="ECO:0000313" key="9">
    <source>
        <dbReference type="Proteomes" id="UP000492821"/>
    </source>
</evidence>
<sequence length="507" mass="58834">MFSYILVVALIILNACNYNFRPLLTKVYLEPVSIVLLKAYFEYPRILPRSHPYIVNERLIVIFFTNRHIYPRQFPINCIVKTEDTVYRGRESLERISSNETKDIDEYECGFVFYRLECPLAKNKVIKSFIRFGKGNRAMVGTPYADQVDRDLVFCMRPLNHDQHSWSFILTFIELARALQVNLIHVFINSIPTDLLKLFGMYEIERWMQITAAQNFTDLKYLSRMPFDASSEYLAQTAATMDCYHEHRQYTEFITFLDWGDLLLPRSRNSLPLELSALWGYHPYDVALRVVKHPAVIANDPIDRKKQFITDKLKSLEISLEKQSPKQRFYIEMVQPLKVIGVTARGAVWKSKFKKRIDTMADGLKTLSKVHILGDDFLLGATVYGDDWTSVLPHRSISETVNFTSVVSPQFGHPFYFDSRLKGLLLNTNYEEHFENITDNIIDQSNRRCQIRANARMQAYRSILCPTSCPTLESPKTTYARTSFVLDTQIGENVFYSYGNTQLVGVV</sequence>
<dbReference type="GO" id="GO:0016020">
    <property type="term" value="C:membrane"/>
    <property type="evidence" value="ECO:0007669"/>
    <property type="project" value="UniProtKB-SubCell"/>
</dbReference>
<evidence type="ECO:0000256" key="7">
    <source>
        <dbReference type="ARBA" id="ARBA00023136"/>
    </source>
</evidence>
<dbReference type="EC" id="2.4.1.-" evidence="8"/>